<dbReference type="KEGG" id="gbi:PG2T_13120"/>
<sequence length="688" mass="76334">MSHADFDKPHAFAATWRRMLLLGLVLIPATIASQFMREVLPYGGRTGLELAIIIVFGVLFGWISIGLWTSAIGFVSLLLRRDRYNLVRATGAMRPIDPAARTAVLLPVFAEDMRRVGAGLRATYESLAATGQIDRFDFFILSDTQDPGRWVDEEVAWATLCREMGASGRLFYRNRQVNLKRKSGNVADFVRRWGAHYRYMVVFDADSVMSGEALVKLVNMMESSPRVGLIQTLPQPMGQHTLFARMLQFTGHAYGPIFAAGLHFWQLGDGPFWGHNAIIRVEAFRQNCGLPRLPGRPPLGGDILSHDFVESALLRGGGWTIWLAHDLPGSYEELPPTLLDAMKRDRRWCQGNLQHLRLLFAEGLFPAHRALFINGIMSYVSALLWLVFLLLSSGQAVWQALKPPDYFPTGPALFPQWPVWQPQWALLLIVATTVILFAPKILAVLLIIVQRRAGQFGGVLRLLASAITETLMSALLAPVQAVFHSKFVLFTLLGQQVGWGAQSRGDASTRWAEALRYHGLATLFAAVWGLGVFWLNPAFFWWLTPVVAALLLAIPVSVLSSRSSVGRSARERGLFLTPPETAPAPVLQDFARYLAQAERAPVRQGGFAAVVEDPAVNALHVVMQGLARGERLSAAILARRQELVGKVLRAGPAALAAREQKLLLRQPRLLLDLHRRWWAQGARPSPEA</sequence>
<evidence type="ECO:0000256" key="4">
    <source>
        <dbReference type="ARBA" id="ARBA00020585"/>
    </source>
</evidence>
<dbReference type="RefSeq" id="WP_068806386.1">
    <property type="nucleotide sequence ID" value="NZ_CP014671.1"/>
</dbReference>
<evidence type="ECO:0000256" key="8">
    <source>
        <dbReference type="ARBA" id="ARBA00022679"/>
    </source>
</evidence>
<dbReference type="EMBL" id="CP014671">
    <property type="protein sequence ID" value="ANX05022.1"/>
    <property type="molecule type" value="Genomic_DNA"/>
</dbReference>
<evidence type="ECO:0000259" key="13">
    <source>
        <dbReference type="Pfam" id="PF13632"/>
    </source>
</evidence>
<keyword evidence="11 12" id="KW-0472">Membrane</keyword>
<dbReference type="InterPro" id="IPR050321">
    <property type="entry name" value="Glycosyltr_2/OpgH_subfam"/>
</dbReference>
<protein>
    <recommendedName>
        <fullName evidence="4">Glucans biosynthesis glucosyltransferase H</fullName>
    </recommendedName>
</protein>
<evidence type="ECO:0000256" key="12">
    <source>
        <dbReference type="SAM" id="Phobius"/>
    </source>
</evidence>
<dbReference type="CDD" id="cd04191">
    <property type="entry name" value="Glucan_BSP_MdoH"/>
    <property type="match status" value="1"/>
</dbReference>
<dbReference type="Proteomes" id="UP000092952">
    <property type="component" value="Chromosome"/>
</dbReference>
<accession>A0A1B1YW93</accession>
<dbReference type="InParanoid" id="A0A1B1YW93"/>
<feature type="transmembrane region" description="Helical" evidence="12">
    <location>
        <begin position="376"/>
        <end position="398"/>
    </location>
</feature>
<dbReference type="InterPro" id="IPR001173">
    <property type="entry name" value="Glyco_trans_2-like"/>
</dbReference>
<evidence type="ECO:0000256" key="6">
    <source>
        <dbReference type="ARBA" id="ARBA00022519"/>
    </source>
</evidence>
<dbReference type="PANTHER" id="PTHR43867">
    <property type="entry name" value="CELLULOSE SYNTHASE CATALYTIC SUBUNIT A [UDP-FORMING]"/>
    <property type="match status" value="1"/>
</dbReference>
<dbReference type="SUPFAM" id="SSF53448">
    <property type="entry name" value="Nucleotide-diphospho-sugar transferases"/>
    <property type="match status" value="1"/>
</dbReference>
<feature type="transmembrane region" description="Helical" evidence="12">
    <location>
        <begin position="48"/>
        <end position="79"/>
    </location>
</feature>
<comment type="similarity">
    <text evidence="3">Belongs to the glycosyltransferase 2 family. OpgH subfamily.</text>
</comment>
<keyword evidence="6" id="KW-0997">Cell inner membrane</keyword>
<dbReference type="GO" id="GO:0016758">
    <property type="term" value="F:hexosyltransferase activity"/>
    <property type="evidence" value="ECO:0007669"/>
    <property type="project" value="TreeGrafter"/>
</dbReference>
<dbReference type="AlphaFoldDB" id="A0A1B1YW93"/>
<dbReference type="STRING" id="1810504.PG2T_13120"/>
<evidence type="ECO:0000256" key="2">
    <source>
        <dbReference type="ARBA" id="ARBA00005001"/>
    </source>
</evidence>
<keyword evidence="8 14" id="KW-0808">Transferase</keyword>
<dbReference type="GO" id="GO:0005886">
    <property type="term" value="C:plasma membrane"/>
    <property type="evidence" value="ECO:0007669"/>
    <property type="project" value="UniProtKB-SubCell"/>
</dbReference>
<evidence type="ECO:0000256" key="9">
    <source>
        <dbReference type="ARBA" id="ARBA00022692"/>
    </source>
</evidence>
<dbReference type="PANTHER" id="PTHR43867:SF5">
    <property type="entry name" value="GLUCANS BIOSYNTHESIS GLUCOSYLTRANSFERASE H"/>
    <property type="match status" value="1"/>
</dbReference>
<feature type="domain" description="Glycosyltransferase 2-like" evidence="13">
    <location>
        <begin position="201"/>
        <end position="392"/>
    </location>
</feature>
<comment type="pathway">
    <text evidence="2">Glycan metabolism; osmoregulated periplasmic glucan (OPG) biosynthesis.</text>
</comment>
<keyword evidence="7" id="KW-0328">Glycosyltransferase</keyword>
<comment type="subcellular location">
    <subcellularLocation>
        <location evidence="1">Cell inner membrane</location>
        <topology evidence="1">Multi-pass membrane protein</topology>
    </subcellularLocation>
</comment>
<dbReference type="OrthoDB" id="9775281at2"/>
<gene>
    <name evidence="14" type="ORF">PG2T_13120</name>
</gene>
<keyword evidence="15" id="KW-1185">Reference proteome</keyword>
<feature type="transmembrane region" description="Helical" evidence="12">
    <location>
        <begin position="459"/>
        <end position="477"/>
    </location>
</feature>
<feature type="transmembrane region" description="Helical" evidence="12">
    <location>
        <begin position="540"/>
        <end position="560"/>
    </location>
</feature>
<keyword evidence="5" id="KW-1003">Cell membrane</keyword>
<dbReference type="InterPro" id="IPR029044">
    <property type="entry name" value="Nucleotide-diphossugar_trans"/>
</dbReference>
<dbReference type="NCBIfam" id="NF003962">
    <property type="entry name" value="PRK05454.2-5"/>
    <property type="match status" value="1"/>
</dbReference>
<feature type="transmembrane region" description="Helical" evidence="12">
    <location>
        <begin position="424"/>
        <end position="447"/>
    </location>
</feature>
<dbReference type="Pfam" id="PF13632">
    <property type="entry name" value="Glyco_trans_2_3"/>
    <property type="match status" value="1"/>
</dbReference>
<dbReference type="Gene3D" id="3.90.550.10">
    <property type="entry name" value="Spore Coat Polysaccharide Biosynthesis Protein SpsA, Chain A"/>
    <property type="match status" value="1"/>
</dbReference>
<evidence type="ECO:0000313" key="14">
    <source>
        <dbReference type="EMBL" id="ANX05022.1"/>
    </source>
</evidence>
<evidence type="ECO:0000313" key="15">
    <source>
        <dbReference type="Proteomes" id="UP000092952"/>
    </source>
</evidence>
<keyword evidence="9 12" id="KW-0812">Transmembrane</keyword>
<dbReference type="FunCoup" id="A0A1B1YW93">
    <property type="interactions" value="28"/>
</dbReference>
<name>A0A1B1YW93_9GAMM</name>
<dbReference type="NCBIfam" id="NF003958">
    <property type="entry name" value="PRK05454.2-1"/>
    <property type="match status" value="1"/>
</dbReference>
<proteinExistence type="inferred from homology"/>
<evidence type="ECO:0000256" key="1">
    <source>
        <dbReference type="ARBA" id="ARBA00004429"/>
    </source>
</evidence>
<reference evidence="15" key="1">
    <citation type="submission" date="2016-03" db="EMBL/GenBank/DDBJ databases">
        <title>Complete genome sequence of Solimmundus cernigliae, representing a novel lineage of polycyclic aromatic hydrocarbon degraders within the Gammaproteobacteria.</title>
        <authorList>
            <person name="Singleton D.R."/>
            <person name="Dickey A.N."/>
            <person name="Scholl E.H."/>
            <person name="Wright F.A."/>
            <person name="Aitken M.D."/>
        </authorList>
    </citation>
    <scope>NUCLEOTIDE SEQUENCE [LARGE SCALE GENOMIC DNA]</scope>
    <source>
        <strain evidence="15">TR3.2</strain>
    </source>
</reference>
<evidence type="ECO:0000256" key="11">
    <source>
        <dbReference type="ARBA" id="ARBA00023136"/>
    </source>
</evidence>
<keyword evidence="10 12" id="KW-1133">Transmembrane helix</keyword>
<evidence type="ECO:0000256" key="5">
    <source>
        <dbReference type="ARBA" id="ARBA00022475"/>
    </source>
</evidence>
<evidence type="ECO:0000256" key="3">
    <source>
        <dbReference type="ARBA" id="ARBA00009337"/>
    </source>
</evidence>
<evidence type="ECO:0000256" key="10">
    <source>
        <dbReference type="ARBA" id="ARBA00022989"/>
    </source>
</evidence>
<organism evidence="14 15">
    <name type="scientific">Immundisolibacter cernigliae</name>
    <dbReference type="NCBI Taxonomy" id="1810504"/>
    <lineage>
        <taxon>Bacteria</taxon>
        <taxon>Pseudomonadati</taxon>
        <taxon>Pseudomonadota</taxon>
        <taxon>Gammaproteobacteria</taxon>
        <taxon>Immundisolibacterales</taxon>
        <taxon>Immundisolibacteraceae</taxon>
        <taxon>Immundisolibacter</taxon>
    </lineage>
</organism>
<evidence type="ECO:0000256" key="7">
    <source>
        <dbReference type="ARBA" id="ARBA00022676"/>
    </source>
</evidence>